<evidence type="ECO:0000313" key="1">
    <source>
        <dbReference type="EMBL" id="KAG8639976.1"/>
    </source>
</evidence>
<organism evidence="1 2">
    <name type="scientific">Manihot esculenta</name>
    <name type="common">Cassava</name>
    <name type="synonym">Jatropha manihot</name>
    <dbReference type="NCBI Taxonomy" id="3983"/>
    <lineage>
        <taxon>Eukaryota</taxon>
        <taxon>Viridiplantae</taxon>
        <taxon>Streptophyta</taxon>
        <taxon>Embryophyta</taxon>
        <taxon>Tracheophyta</taxon>
        <taxon>Spermatophyta</taxon>
        <taxon>Magnoliopsida</taxon>
        <taxon>eudicotyledons</taxon>
        <taxon>Gunneridae</taxon>
        <taxon>Pentapetalae</taxon>
        <taxon>rosids</taxon>
        <taxon>fabids</taxon>
        <taxon>Malpighiales</taxon>
        <taxon>Euphorbiaceae</taxon>
        <taxon>Crotonoideae</taxon>
        <taxon>Manihoteae</taxon>
        <taxon>Manihot</taxon>
    </lineage>
</organism>
<reference evidence="2" key="1">
    <citation type="journal article" date="2016" name="Nat. Biotechnol.">
        <title>Sequencing wild and cultivated cassava and related species reveals extensive interspecific hybridization and genetic diversity.</title>
        <authorList>
            <person name="Bredeson J.V."/>
            <person name="Lyons J.B."/>
            <person name="Prochnik S.E."/>
            <person name="Wu G.A."/>
            <person name="Ha C.M."/>
            <person name="Edsinger-Gonzales E."/>
            <person name="Grimwood J."/>
            <person name="Schmutz J."/>
            <person name="Rabbi I.Y."/>
            <person name="Egesi C."/>
            <person name="Nauluvula P."/>
            <person name="Lebot V."/>
            <person name="Ndunguru J."/>
            <person name="Mkamilo G."/>
            <person name="Bart R.S."/>
            <person name="Setter T.L."/>
            <person name="Gleadow R.M."/>
            <person name="Kulakow P."/>
            <person name="Ferguson M.E."/>
            <person name="Rounsley S."/>
            <person name="Rokhsar D.S."/>
        </authorList>
    </citation>
    <scope>NUCLEOTIDE SEQUENCE [LARGE SCALE GENOMIC DNA]</scope>
    <source>
        <strain evidence="2">cv. AM560-2</strain>
    </source>
</reference>
<gene>
    <name evidence="1" type="ORF">MANES_13G011200v8</name>
</gene>
<sequence>MSQEDNRNSSTAERASTDGGRGEYDWTCPRCGNDNSSFRSICNRCNCTQLRPADHISKSAAELVQTPRSYPSSAPYIGSGAPSSMYMGVPPYGSSLFNRLSIPPYGVPFSGGSAYHYNYSSHLSAGSPYRPLHISGPLPYPGGSMMGNAEMYGMPLLMDRYGLGIPIGPALTGPRPGFFPDDNSLKKDADAMRDNDWICPNCGNINFSFRIVCNMRNCNIPKPGSQAAKSKKNSKQKMPEGSWKCENCNNINYPYRTKCNRQNCGVEKHVESNKSPSPVVDENDQVCYVIHPVCIYFYCLILFSSLITCVFTNSMSINKMFLTRQTLPPFLSLLLSLLLSTPSVLRYRYVYLVRCQLLFSLCNN</sequence>
<proteinExistence type="predicted"/>
<keyword evidence="2" id="KW-1185">Reference proteome</keyword>
<comment type="caution">
    <text evidence="1">The sequence shown here is derived from an EMBL/GenBank/DDBJ whole genome shotgun (WGS) entry which is preliminary data.</text>
</comment>
<name>A0ACB7GJ17_MANES</name>
<dbReference type="Proteomes" id="UP000091857">
    <property type="component" value="Chromosome 13"/>
</dbReference>
<dbReference type="EMBL" id="CM004399">
    <property type="protein sequence ID" value="KAG8639976.1"/>
    <property type="molecule type" value="Genomic_DNA"/>
</dbReference>
<evidence type="ECO:0000313" key="2">
    <source>
        <dbReference type="Proteomes" id="UP000091857"/>
    </source>
</evidence>
<protein>
    <submittedName>
        <fullName evidence="1">Uncharacterized protein</fullName>
    </submittedName>
</protein>
<accession>A0ACB7GJ17</accession>